<gene>
    <name evidence="1" type="ORF">DPMN_148450</name>
</gene>
<comment type="caution">
    <text evidence="1">The sequence shown here is derived from an EMBL/GenBank/DDBJ whole genome shotgun (WGS) entry which is preliminary data.</text>
</comment>
<protein>
    <submittedName>
        <fullName evidence="1">Uncharacterized protein</fullName>
    </submittedName>
</protein>
<keyword evidence="2" id="KW-1185">Reference proteome</keyword>
<organism evidence="1 2">
    <name type="scientific">Dreissena polymorpha</name>
    <name type="common">Zebra mussel</name>
    <name type="synonym">Mytilus polymorpha</name>
    <dbReference type="NCBI Taxonomy" id="45954"/>
    <lineage>
        <taxon>Eukaryota</taxon>
        <taxon>Metazoa</taxon>
        <taxon>Spiralia</taxon>
        <taxon>Lophotrochozoa</taxon>
        <taxon>Mollusca</taxon>
        <taxon>Bivalvia</taxon>
        <taxon>Autobranchia</taxon>
        <taxon>Heteroconchia</taxon>
        <taxon>Euheterodonta</taxon>
        <taxon>Imparidentia</taxon>
        <taxon>Neoheterodontei</taxon>
        <taxon>Myida</taxon>
        <taxon>Dreissenoidea</taxon>
        <taxon>Dreissenidae</taxon>
        <taxon>Dreissena</taxon>
    </lineage>
</organism>
<dbReference type="PANTHER" id="PTHR46312:SF2">
    <property type="entry name" value="NUCLEOTIDE-BINDING OLIGOMERIZATION DOMAIN-CONTAINING PROTEIN 2-LIKE"/>
    <property type="match status" value="1"/>
</dbReference>
<dbReference type="EMBL" id="JAIWYP010000007">
    <property type="protein sequence ID" value="KAH3794910.1"/>
    <property type="molecule type" value="Genomic_DNA"/>
</dbReference>
<dbReference type="AlphaFoldDB" id="A0A9D4FE17"/>
<evidence type="ECO:0000313" key="2">
    <source>
        <dbReference type="Proteomes" id="UP000828390"/>
    </source>
</evidence>
<proteinExistence type="predicted"/>
<reference evidence="1" key="2">
    <citation type="submission" date="2020-11" db="EMBL/GenBank/DDBJ databases">
        <authorList>
            <person name="McCartney M.A."/>
            <person name="Auch B."/>
            <person name="Kono T."/>
            <person name="Mallez S."/>
            <person name="Becker A."/>
            <person name="Gohl D.M."/>
            <person name="Silverstein K.A.T."/>
            <person name="Koren S."/>
            <person name="Bechman K.B."/>
            <person name="Herman A."/>
            <person name="Abrahante J.E."/>
            <person name="Garbe J."/>
        </authorList>
    </citation>
    <scope>NUCLEOTIDE SEQUENCE</scope>
    <source>
        <strain evidence="1">Duluth1</strain>
        <tissue evidence="1">Whole animal</tissue>
    </source>
</reference>
<accession>A0A9D4FE17</accession>
<dbReference type="Proteomes" id="UP000828390">
    <property type="component" value="Unassembled WGS sequence"/>
</dbReference>
<dbReference type="OrthoDB" id="120976at2759"/>
<name>A0A9D4FE17_DREPO</name>
<evidence type="ECO:0000313" key="1">
    <source>
        <dbReference type="EMBL" id="KAH3794910.1"/>
    </source>
</evidence>
<reference evidence="1" key="1">
    <citation type="journal article" date="2019" name="bioRxiv">
        <title>The Genome of the Zebra Mussel, Dreissena polymorpha: A Resource for Invasive Species Research.</title>
        <authorList>
            <person name="McCartney M.A."/>
            <person name="Auch B."/>
            <person name="Kono T."/>
            <person name="Mallez S."/>
            <person name="Zhang Y."/>
            <person name="Obille A."/>
            <person name="Becker A."/>
            <person name="Abrahante J.E."/>
            <person name="Garbe J."/>
            <person name="Badalamenti J.P."/>
            <person name="Herman A."/>
            <person name="Mangelson H."/>
            <person name="Liachko I."/>
            <person name="Sullivan S."/>
            <person name="Sone E.D."/>
            <person name="Koren S."/>
            <person name="Silverstein K.A.T."/>
            <person name="Beckman K.B."/>
            <person name="Gohl D.M."/>
        </authorList>
    </citation>
    <scope>NUCLEOTIDE SEQUENCE</scope>
    <source>
        <strain evidence="1">Duluth1</strain>
        <tissue evidence="1">Whole animal</tissue>
    </source>
</reference>
<sequence>MFLEAKRADVYTLLHKIIETETEICLVVREGLDEWVSPGSKDLPEPSMAGFPKETCTVLTTSRPWKLADERIKNSQIDSLIEIEGISNPYLFSEPILRCIIDQRKNLEETVNKFNDFAKRHKLKSLSSSPMLYVLVIYIWEHTIEEREHLKSWSLCSLYTAMLESLCKKAHSVPGYFNPPPVQYFSNPSYLQPNIEHLDNVAEVACQLLFSSERESSIVFDDNTLSNHPKTFADCKMFALRAGIFTNRKNKCWKGSSISFIHKTVQEFLAAYHIACNPNVIDDIISRYLNCYNDSYLEISQVFIFLCGMNISSANKLSALMNQCDIDYCFPKEFCPCAFQSIIESGISEALANKQDGICLKLSHVCL</sequence>
<dbReference type="PANTHER" id="PTHR46312">
    <property type="entry name" value="NACHT DOMAIN-CONTAINING PROTEIN"/>
    <property type="match status" value="1"/>
</dbReference>